<dbReference type="Proteomes" id="UP001497482">
    <property type="component" value="Chromosome 8"/>
</dbReference>
<name>A0AAV2MIA3_KNICA</name>
<sequence length="100" mass="11340">MPKMEAVCVNLSCNMRSRERRELRGAAVVCEQRARFPRCHSIQAPTHTRVHVIQAPSPLRVAIIKAPFPPRARIIQAPCRAHASLTRLFLHMLTRLHTTG</sequence>
<protein>
    <submittedName>
        <fullName evidence="1">Uncharacterized protein</fullName>
    </submittedName>
</protein>
<evidence type="ECO:0000313" key="1">
    <source>
        <dbReference type="EMBL" id="CAL1613136.1"/>
    </source>
</evidence>
<proteinExistence type="predicted"/>
<gene>
    <name evidence="1" type="ORF">KC01_LOCUS39396</name>
</gene>
<dbReference type="AlphaFoldDB" id="A0AAV2MIA3"/>
<accession>A0AAV2MIA3</accession>
<reference evidence="1 2" key="1">
    <citation type="submission" date="2024-04" db="EMBL/GenBank/DDBJ databases">
        <authorList>
            <person name="Waldvogel A.-M."/>
            <person name="Schoenle A."/>
        </authorList>
    </citation>
    <scope>NUCLEOTIDE SEQUENCE [LARGE SCALE GENOMIC DNA]</scope>
</reference>
<keyword evidence="2" id="KW-1185">Reference proteome</keyword>
<dbReference type="EMBL" id="OZ035830">
    <property type="protein sequence ID" value="CAL1613136.1"/>
    <property type="molecule type" value="Genomic_DNA"/>
</dbReference>
<organism evidence="1 2">
    <name type="scientific">Knipowitschia caucasica</name>
    <name type="common">Caucasian dwarf goby</name>
    <name type="synonym">Pomatoschistus caucasicus</name>
    <dbReference type="NCBI Taxonomy" id="637954"/>
    <lineage>
        <taxon>Eukaryota</taxon>
        <taxon>Metazoa</taxon>
        <taxon>Chordata</taxon>
        <taxon>Craniata</taxon>
        <taxon>Vertebrata</taxon>
        <taxon>Euteleostomi</taxon>
        <taxon>Actinopterygii</taxon>
        <taxon>Neopterygii</taxon>
        <taxon>Teleostei</taxon>
        <taxon>Neoteleostei</taxon>
        <taxon>Acanthomorphata</taxon>
        <taxon>Gobiaria</taxon>
        <taxon>Gobiiformes</taxon>
        <taxon>Gobioidei</taxon>
        <taxon>Gobiidae</taxon>
        <taxon>Gobiinae</taxon>
        <taxon>Knipowitschia</taxon>
    </lineage>
</organism>
<evidence type="ECO:0000313" key="2">
    <source>
        <dbReference type="Proteomes" id="UP001497482"/>
    </source>
</evidence>